<feature type="domain" description="GFO/IDH/MocA-like oxidoreductase" evidence="5">
    <location>
        <begin position="153"/>
        <end position="265"/>
    </location>
</feature>
<dbReference type="PANTHER" id="PTHR22604:SF105">
    <property type="entry name" value="TRANS-1,2-DIHYDROBENZENE-1,2-DIOL DEHYDROGENASE"/>
    <property type="match status" value="1"/>
</dbReference>
<evidence type="ECO:0000259" key="4">
    <source>
        <dbReference type="Pfam" id="PF01408"/>
    </source>
</evidence>
<evidence type="ECO:0000256" key="2">
    <source>
        <dbReference type="ARBA" id="ARBA00023002"/>
    </source>
</evidence>
<dbReference type="SUPFAM" id="SSF51735">
    <property type="entry name" value="NAD(P)-binding Rossmann-fold domains"/>
    <property type="match status" value="1"/>
</dbReference>
<reference evidence="6" key="1">
    <citation type="submission" date="2024-05" db="EMBL/GenBank/DDBJ databases">
        <authorList>
            <person name="Cai S.Y."/>
            <person name="Jin L.M."/>
            <person name="Li H.R."/>
        </authorList>
    </citation>
    <scope>NUCLEOTIDE SEQUENCE</scope>
    <source>
        <strain evidence="6">A5-74</strain>
    </source>
</reference>
<keyword evidence="2" id="KW-0560">Oxidoreductase</keyword>
<evidence type="ECO:0000256" key="3">
    <source>
        <dbReference type="SAM" id="MobiDB-lite"/>
    </source>
</evidence>
<protein>
    <submittedName>
        <fullName evidence="6">Gfo/Idh/MocA family oxidoreductase</fullName>
    </submittedName>
</protein>
<dbReference type="SUPFAM" id="SSF55347">
    <property type="entry name" value="Glyceraldehyde-3-phosphate dehydrogenase-like, C-terminal domain"/>
    <property type="match status" value="1"/>
</dbReference>
<gene>
    <name evidence="6" type="ORF">ABLG96_17135</name>
</gene>
<dbReference type="RefSeq" id="WP_353648538.1">
    <property type="nucleotide sequence ID" value="NZ_CP159218.1"/>
</dbReference>
<dbReference type="Gene3D" id="3.40.50.720">
    <property type="entry name" value="NAD(P)-binding Rossmann-like Domain"/>
    <property type="match status" value="1"/>
</dbReference>
<dbReference type="Pfam" id="PF01408">
    <property type="entry name" value="GFO_IDH_MocA"/>
    <property type="match status" value="1"/>
</dbReference>
<feature type="region of interest" description="Disordered" evidence="3">
    <location>
        <begin position="1"/>
        <end position="22"/>
    </location>
</feature>
<dbReference type="AlphaFoldDB" id="A0AAU8DLQ1"/>
<dbReference type="Gene3D" id="3.30.360.10">
    <property type="entry name" value="Dihydrodipicolinate Reductase, domain 2"/>
    <property type="match status" value="1"/>
</dbReference>
<dbReference type="InterPro" id="IPR036291">
    <property type="entry name" value="NAD(P)-bd_dom_sf"/>
</dbReference>
<accession>A0AAU8DLQ1</accession>
<dbReference type="Pfam" id="PF22725">
    <property type="entry name" value="GFO_IDH_MocA_C3"/>
    <property type="match status" value="1"/>
</dbReference>
<dbReference type="InterPro" id="IPR000683">
    <property type="entry name" value="Gfo/Idh/MocA-like_OxRdtase_N"/>
</dbReference>
<dbReference type="EMBL" id="CP159218">
    <property type="protein sequence ID" value="XCG62923.1"/>
    <property type="molecule type" value="Genomic_DNA"/>
</dbReference>
<feature type="compositionally biased region" description="Low complexity" evidence="3">
    <location>
        <begin position="1"/>
        <end position="11"/>
    </location>
</feature>
<evidence type="ECO:0000256" key="1">
    <source>
        <dbReference type="ARBA" id="ARBA00010928"/>
    </source>
</evidence>
<feature type="domain" description="Gfo/Idh/MocA-like oxidoreductase N-terminal" evidence="4">
    <location>
        <begin position="23"/>
        <end position="137"/>
    </location>
</feature>
<dbReference type="InterPro" id="IPR055170">
    <property type="entry name" value="GFO_IDH_MocA-like_dom"/>
</dbReference>
<proteinExistence type="inferred from homology"/>
<evidence type="ECO:0000313" key="6">
    <source>
        <dbReference type="EMBL" id="XCG62923.1"/>
    </source>
</evidence>
<dbReference type="InterPro" id="IPR050984">
    <property type="entry name" value="Gfo/Idh/MocA_domain"/>
</dbReference>
<name>A0AAU8DLQ1_9ACTN</name>
<comment type="similarity">
    <text evidence="1">Belongs to the Gfo/Idh/MocA family.</text>
</comment>
<dbReference type="GO" id="GO:0000166">
    <property type="term" value="F:nucleotide binding"/>
    <property type="evidence" value="ECO:0007669"/>
    <property type="project" value="InterPro"/>
</dbReference>
<evidence type="ECO:0000259" key="5">
    <source>
        <dbReference type="Pfam" id="PF22725"/>
    </source>
</evidence>
<dbReference type="GO" id="GO:0016491">
    <property type="term" value="F:oxidoreductase activity"/>
    <property type="evidence" value="ECO:0007669"/>
    <property type="project" value="UniProtKB-KW"/>
</dbReference>
<dbReference type="PANTHER" id="PTHR22604">
    <property type="entry name" value="OXIDOREDUCTASES"/>
    <property type="match status" value="1"/>
</dbReference>
<sequence>MTSRPLTSLPTPRTPDPQDAPPLRWGIAGTGGIAANMVGAMQQHSRQQVVAVASRQQQTADAFADNLGIEHRHVGLEQMLADDTVDAVYIASPHSEHHAQALAAVAAGKHILVEKAFTRNAAEAREVVAAAREQSVTALEAMWTRFLPHIDILRQLLADGALGALTTVSADHGQYFDEDPDFRLFNPELAGGALLDLGIYPISFSSFVAGTPQRILALGDRAFTGVDGQVSMLLQGEPGTAQSVINTNLFARTDTTASIVGRQARVFLASDFYAPTTLTYRHRDGSELSYDGGAIRGHLALVHEAAHLAQLVADGRTESPLLPLEETISILETIDEVRRQLGVTLPGE</sequence>
<organism evidence="6">
    <name type="scientific">Nakamurella sp. A5-74</name>
    <dbReference type="NCBI Taxonomy" id="3158264"/>
    <lineage>
        <taxon>Bacteria</taxon>
        <taxon>Bacillati</taxon>
        <taxon>Actinomycetota</taxon>
        <taxon>Actinomycetes</taxon>
        <taxon>Nakamurellales</taxon>
        <taxon>Nakamurellaceae</taxon>
        <taxon>Nakamurella</taxon>
    </lineage>
</organism>